<dbReference type="AlphaFoldDB" id="A0A6C2C4U9"/>
<dbReference type="RefSeq" id="WP_148622766.1">
    <property type="nucleotide sequence ID" value="NZ_SDGZ01000015.1"/>
</dbReference>
<dbReference type="GO" id="GO:0002949">
    <property type="term" value="P:tRNA threonylcarbamoyladenosine modification"/>
    <property type="evidence" value="ECO:0007669"/>
    <property type="project" value="InterPro"/>
</dbReference>
<dbReference type="SUPFAM" id="SSF53067">
    <property type="entry name" value="Actin-like ATPase domain"/>
    <property type="match status" value="2"/>
</dbReference>
<dbReference type="GO" id="GO:0016740">
    <property type="term" value="F:transferase activity"/>
    <property type="evidence" value="ECO:0007669"/>
    <property type="project" value="UniProtKB-KW"/>
</dbReference>
<dbReference type="Gene3D" id="3.30.420.40">
    <property type="match status" value="2"/>
</dbReference>
<proteinExistence type="predicted"/>
<dbReference type="InterPro" id="IPR043129">
    <property type="entry name" value="ATPase_NBD"/>
</dbReference>
<comment type="caution">
    <text evidence="2">The sequence shown here is derived from an EMBL/GenBank/DDBJ whole genome shotgun (WGS) entry which is preliminary data.</text>
</comment>
<dbReference type="PANTHER" id="PTHR11735:SF11">
    <property type="entry name" value="TRNA THREONYLCARBAMOYLADENOSINE BIOSYNTHESIS PROTEIN TSAB"/>
    <property type="match status" value="1"/>
</dbReference>
<protein>
    <submittedName>
        <fullName evidence="2">tRNA (Adenosine(37)-N6)-threonylcarbamoyltransferase complex dimerization subunit type 1 TsaB</fullName>
    </submittedName>
</protein>
<sequence>MKTIAFDTSNQPLSVAIFEDDKLVDQRATNVLKNHSVQLLPFMDELLKAASWQPNDLDQVIVSQGPGSYTGLRIAVTTAKTLAFTLNLALVGVSSLALLAANVMATDKLIVPIMDARNDNMYVGGYRYLAGRLTSVQADRHSNLQKLIDDLKTTATDVIFVGEIGRFEVALREALPTAEFSTTNLPNAANLMMLAELEKPITDIDAIHQFVPNYLRLSQAEVDWAKAHPGVSHDGFVEKV</sequence>
<evidence type="ECO:0000313" key="3">
    <source>
        <dbReference type="Proteomes" id="UP000371977"/>
    </source>
</evidence>
<feature type="domain" description="Gcp-like" evidence="1">
    <location>
        <begin position="32"/>
        <end position="224"/>
    </location>
</feature>
<accession>A0A6C2C4U9</accession>
<dbReference type="EMBL" id="SDGZ01000015">
    <property type="protein sequence ID" value="TYC48904.1"/>
    <property type="molecule type" value="Genomic_DNA"/>
</dbReference>
<dbReference type="Pfam" id="PF00814">
    <property type="entry name" value="TsaD"/>
    <property type="match status" value="1"/>
</dbReference>
<dbReference type="OrthoDB" id="9784166at2"/>
<keyword evidence="2" id="KW-0808">Transferase</keyword>
<dbReference type="CDD" id="cd24032">
    <property type="entry name" value="ASKHA_NBD_TsaB"/>
    <property type="match status" value="1"/>
</dbReference>
<name>A0A6C2C4U9_9LACO</name>
<reference evidence="2 3" key="1">
    <citation type="submission" date="2019-01" db="EMBL/GenBank/DDBJ databases">
        <title>Weissella sp. nov., a novel lactic acid bacterium isolated from animal feces.</title>
        <authorList>
            <person name="Wang L.-T."/>
        </authorList>
    </citation>
    <scope>NUCLEOTIDE SEQUENCE [LARGE SCALE GENOMIC DNA]</scope>
    <source>
        <strain evidence="2 3">8H-2</strain>
    </source>
</reference>
<dbReference type="InterPro" id="IPR000905">
    <property type="entry name" value="Gcp-like_dom"/>
</dbReference>
<evidence type="ECO:0000313" key="2">
    <source>
        <dbReference type="EMBL" id="TYC48904.1"/>
    </source>
</evidence>
<dbReference type="Proteomes" id="UP000371977">
    <property type="component" value="Unassembled WGS sequence"/>
</dbReference>
<dbReference type="PANTHER" id="PTHR11735">
    <property type="entry name" value="TRNA N6-ADENOSINE THREONYLCARBAMOYLTRANSFERASE"/>
    <property type="match status" value="1"/>
</dbReference>
<dbReference type="NCBIfam" id="TIGR03725">
    <property type="entry name" value="T6A_YeaZ"/>
    <property type="match status" value="1"/>
</dbReference>
<dbReference type="InterPro" id="IPR022496">
    <property type="entry name" value="T6A_TsaB"/>
</dbReference>
<gene>
    <name evidence="2" type="primary">tsaB</name>
    <name evidence="2" type="ORF">ESZ50_06490</name>
</gene>
<dbReference type="GO" id="GO:0005829">
    <property type="term" value="C:cytosol"/>
    <property type="evidence" value="ECO:0007669"/>
    <property type="project" value="TreeGrafter"/>
</dbReference>
<keyword evidence="3" id="KW-1185">Reference proteome</keyword>
<organism evidence="2 3">
    <name type="scientific">Weissella muntiaci</name>
    <dbReference type="NCBI Taxonomy" id="2508881"/>
    <lineage>
        <taxon>Bacteria</taxon>
        <taxon>Bacillati</taxon>
        <taxon>Bacillota</taxon>
        <taxon>Bacilli</taxon>
        <taxon>Lactobacillales</taxon>
        <taxon>Lactobacillaceae</taxon>
        <taxon>Weissella</taxon>
    </lineage>
</organism>
<evidence type="ECO:0000259" key="1">
    <source>
        <dbReference type="Pfam" id="PF00814"/>
    </source>
</evidence>